<feature type="signal peptide" evidence="1">
    <location>
        <begin position="1"/>
        <end position="19"/>
    </location>
</feature>
<protein>
    <submittedName>
        <fullName evidence="2">Amino acid ABC transporter substrate-binding protein</fullName>
    </submittedName>
</protein>
<dbReference type="PANTHER" id="PTHR38834:SF3">
    <property type="entry name" value="SOLUTE-BINDING PROTEIN FAMILY 3_N-TERMINAL DOMAIN-CONTAINING PROTEIN"/>
    <property type="match status" value="1"/>
</dbReference>
<accession>A0A0U3IBP2</accession>
<dbReference type="Gene3D" id="3.40.190.10">
    <property type="entry name" value="Periplasmic binding protein-like II"/>
    <property type="match status" value="2"/>
</dbReference>
<dbReference type="KEGG" id="prr:AT705_21510"/>
<evidence type="ECO:0000256" key="1">
    <source>
        <dbReference type="SAM" id="SignalP"/>
    </source>
</evidence>
<reference evidence="2 3" key="1">
    <citation type="submission" date="2015-12" db="EMBL/GenBank/DDBJ databases">
        <title>Complete genome sequence of Pseudoalteromonas rubra SCSIO 6842, harboring a conjugative plasmid.</title>
        <authorList>
            <person name="Li B."/>
            <person name="Wang X."/>
        </authorList>
    </citation>
    <scope>NUCLEOTIDE SEQUENCE [LARGE SCALE GENOMIC DNA]</scope>
    <source>
        <strain evidence="2 3">SCSIO 6842</strain>
    </source>
</reference>
<dbReference type="SUPFAM" id="SSF53850">
    <property type="entry name" value="Periplasmic binding protein-like II"/>
    <property type="match status" value="1"/>
</dbReference>
<feature type="chain" id="PRO_5006839905" evidence="1">
    <location>
        <begin position="20"/>
        <end position="232"/>
    </location>
</feature>
<proteinExistence type="predicted"/>
<dbReference type="PANTHER" id="PTHR38834">
    <property type="entry name" value="PERIPLASMIC SUBSTRATE BINDING PROTEIN FAMILY 3"/>
    <property type="match status" value="1"/>
</dbReference>
<dbReference type="Proteomes" id="UP000069015">
    <property type="component" value="Chromosome 2"/>
</dbReference>
<dbReference type="EMBL" id="CP013612">
    <property type="protein sequence ID" value="ALU45519.1"/>
    <property type="molecule type" value="Genomic_DNA"/>
</dbReference>
<dbReference type="AlphaFoldDB" id="A0A0U3IBP2"/>
<keyword evidence="1" id="KW-0732">Signal</keyword>
<evidence type="ECO:0000313" key="2">
    <source>
        <dbReference type="EMBL" id="ALU45519.1"/>
    </source>
</evidence>
<gene>
    <name evidence="2" type="ORF">AT705_21510</name>
</gene>
<evidence type="ECO:0000313" key="3">
    <source>
        <dbReference type="Proteomes" id="UP000069015"/>
    </source>
</evidence>
<dbReference type="RefSeq" id="WP_058798403.1">
    <property type="nucleotide sequence ID" value="NZ_CP013612.1"/>
</dbReference>
<name>A0A0U3IBP2_9GAMM</name>
<organism evidence="2 3">
    <name type="scientific">Pseudoalteromonas rubra</name>
    <dbReference type="NCBI Taxonomy" id="43658"/>
    <lineage>
        <taxon>Bacteria</taxon>
        <taxon>Pseudomonadati</taxon>
        <taxon>Pseudomonadota</taxon>
        <taxon>Gammaproteobacteria</taxon>
        <taxon>Alteromonadales</taxon>
        <taxon>Pseudoalteromonadaceae</taxon>
        <taxon>Pseudoalteromonas</taxon>
    </lineage>
</organism>
<sequence length="232" mass="26531">MVRWFVFLWLALGNASASAYTLTLVTENFAHFQYVNGEGELTGPAAEKVISVLNEAQIDYLISVDNWSSSYNSAKRDPNTCIFSIAKSEQRNALFNWVFPIGAFTTSFYALKTANISIDSLEQARQYKIAVIRDNFSHQYLKSQGFVEGQQLLLIQSFERVFQLLATRRNIVDLVILSDAQFEHKSKSEPMSSELEPVMTIDNMYTQLYFACNKKVPSRVIDRIQAAYERLY</sequence>